<dbReference type="SMART" id="SM00387">
    <property type="entry name" value="HATPase_c"/>
    <property type="match status" value="1"/>
</dbReference>
<evidence type="ECO:0000313" key="16">
    <source>
        <dbReference type="EMBL" id="TDX38397.1"/>
    </source>
</evidence>
<keyword evidence="3" id="KW-0597">Phosphoprotein</keyword>
<accession>A0A1G6Q243</accession>
<evidence type="ECO:0000313" key="21">
    <source>
        <dbReference type="Proteomes" id="UP000295472"/>
    </source>
</evidence>
<dbReference type="EMBL" id="QICM01000055">
    <property type="protein sequence ID" value="PXV60215.1"/>
    <property type="molecule type" value="Genomic_DNA"/>
</dbReference>
<evidence type="ECO:0000313" key="20">
    <source>
        <dbReference type="Proteomes" id="UP000247389"/>
    </source>
</evidence>
<dbReference type="GO" id="GO:0000160">
    <property type="term" value="P:phosphorelay signal transduction system"/>
    <property type="evidence" value="ECO:0007669"/>
    <property type="project" value="UniProtKB-KW"/>
</dbReference>
<evidence type="ECO:0000313" key="15">
    <source>
        <dbReference type="EMBL" id="TDS25452.1"/>
    </source>
</evidence>
<dbReference type="SUPFAM" id="SSF55874">
    <property type="entry name" value="ATPase domain of HSP90 chaperone/DNA topoisomerase II/histidine kinase"/>
    <property type="match status" value="1"/>
</dbReference>
<dbReference type="Proteomes" id="UP000295758">
    <property type="component" value="Unassembled WGS sequence"/>
</dbReference>
<evidence type="ECO:0000313" key="22">
    <source>
        <dbReference type="Proteomes" id="UP000295758"/>
    </source>
</evidence>
<reference evidence="17 19" key="2">
    <citation type="submission" date="2016-10" db="EMBL/GenBank/DDBJ databases">
        <authorList>
            <person name="Varghese N."/>
            <person name="Submissions S."/>
        </authorList>
    </citation>
    <scope>NUCLEOTIDE SEQUENCE [LARGE SCALE GENOMIC DNA]</scope>
    <source>
        <strain evidence="11 23">WG10</strain>
        <strain evidence="12 19">WG2</strain>
        <strain evidence="14 17">WG5</strain>
    </source>
</reference>
<dbReference type="PRINTS" id="PR00344">
    <property type="entry name" value="BCTRLSENSOR"/>
</dbReference>
<evidence type="ECO:0000313" key="14">
    <source>
        <dbReference type="EMBL" id="SES72684.1"/>
    </source>
</evidence>
<dbReference type="PROSITE" id="PS50109">
    <property type="entry name" value="HIS_KIN"/>
    <property type="match status" value="1"/>
</dbReference>
<evidence type="ECO:0000256" key="8">
    <source>
        <dbReference type="ARBA" id="ARBA00023012"/>
    </source>
</evidence>
<dbReference type="EMBL" id="FOHG01000004">
    <property type="protein sequence ID" value="SES72684.1"/>
    <property type="molecule type" value="Genomic_DNA"/>
</dbReference>
<dbReference type="Proteomes" id="UP000199519">
    <property type="component" value="Unassembled WGS sequence"/>
</dbReference>
<dbReference type="Proteomes" id="UP000324896">
    <property type="component" value="Unassembled WGS sequence"/>
</dbReference>
<dbReference type="InterPro" id="IPR003594">
    <property type="entry name" value="HATPase_dom"/>
</dbReference>
<dbReference type="EMBL" id="SOAA01000056">
    <property type="protein sequence ID" value="TDS25452.1"/>
    <property type="molecule type" value="Genomic_DNA"/>
</dbReference>
<dbReference type="Proteomes" id="UP000198612">
    <property type="component" value="Unassembled WGS sequence"/>
</dbReference>
<dbReference type="Pfam" id="PF02518">
    <property type="entry name" value="HATPase_c"/>
    <property type="match status" value="1"/>
</dbReference>
<evidence type="ECO:0000256" key="4">
    <source>
        <dbReference type="ARBA" id="ARBA00022679"/>
    </source>
</evidence>
<evidence type="ECO:0000259" key="9">
    <source>
        <dbReference type="PROSITE" id="PS50109"/>
    </source>
</evidence>
<dbReference type="OrthoDB" id="9797586at2"/>
<dbReference type="PANTHER" id="PTHR43065:SF10">
    <property type="entry name" value="PEROXIDE STRESS-ACTIVATED HISTIDINE KINASE MAK3"/>
    <property type="match status" value="1"/>
</dbReference>
<dbReference type="EMBL" id="FNBJ01000005">
    <property type="protein sequence ID" value="SDF03276.1"/>
    <property type="molecule type" value="Genomic_DNA"/>
</dbReference>
<proteinExistence type="predicted"/>
<comment type="catalytic activity">
    <reaction evidence="1">
        <text>ATP + protein L-histidine = ADP + protein N-phospho-L-histidine.</text>
        <dbReference type="EC" id="2.7.13.3"/>
    </reaction>
</comment>
<feature type="domain" description="Histidine kinase" evidence="9">
    <location>
        <begin position="1"/>
        <end position="106"/>
    </location>
</feature>
<keyword evidence="6 11" id="KW-0418">Kinase</keyword>
<dbReference type="EMBL" id="SOEF01000036">
    <property type="protein sequence ID" value="TDX38397.1"/>
    <property type="molecule type" value="Genomic_DNA"/>
</dbReference>
<evidence type="ECO:0000313" key="19">
    <source>
        <dbReference type="Proteomes" id="UP000199519"/>
    </source>
</evidence>
<sequence>MRELSLHILDIIENSRRAGSDLIKIKISEMPDEDLLKIVIEDNGSGISEEKLDKIDDPFITSRTTREVGLGISLFKSAAESCNGNLNIKSKIGEGTKVEANFDYNHIDRAPLGDITTTISNFIAANGEKVDIIYQHQYQDKSFNFDTREIKAELDDVSIQSRQIIGWLREYIGENLAEIRGGEAF</sequence>
<reference evidence="15 22" key="3">
    <citation type="submission" date="2019-03" db="EMBL/GenBank/DDBJ databases">
        <title>Deep subsurface shale carbon reservoir microbial communities from Ohio and West Virginia, USA.</title>
        <authorList>
            <person name="Wrighton K."/>
        </authorList>
    </citation>
    <scope>NUCLEOTIDE SEQUENCE [LARGE SCALE GENOMIC DNA]</scope>
    <source>
        <strain evidence="15 22">UTICA-S4D12</strain>
    </source>
</reference>
<gene>
    <name evidence="15" type="ORF">BY453_1563</name>
    <name evidence="16" type="ORF">C7954_1367</name>
    <name evidence="10" type="ORF">C8C78_15510</name>
    <name evidence="11" type="ORF">SAMN04488597_11625</name>
    <name evidence="12" type="ORF">SAMN04488598_10559</name>
    <name evidence="14" type="ORF">SAMN04515652_10490</name>
    <name evidence="13" type="ORF">SAMN04515654_1189</name>
</gene>
<keyword evidence="5" id="KW-0547">Nucleotide-binding</keyword>
<evidence type="ECO:0000313" key="13">
    <source>
        <dbReference type="EMBL" id="SDI87440.1"/>
    </source>
</evidence>
<dbReference type="AlphaFoldDB" id="A0A1G6Q243"/>
<evidence type="ECO:0000313" key="17">
    <source>
        <dbReference type="Proteomes" id="UP000198612"/>
    </source>
</evidence>
<evidence type="ECO:0000313" key="23">
    <source>
        <dbReference type="Proteomes" id="UP000324896"/>
    </source>
</evidence>
<dbReference type="Gene3D" id="3.30.565.10">
    <property type="entry name" value="Histidine kinase-like ATPase, C-terminal domain"/>
    <property type="match status" value="1"/>
</dbReference>
<evidence type="ECO:0000313" key="10">
    <source>
        <dbReference type="EMBL" id="PXV60215.1"/>
    </source>
</evidence>
<evidence type="ECO:0000256" key="6">
    <source>
        <dbReference type="ARBA" id="ARBA00022777"/>
    </source>
</evidence>
<dbReference type="RefSeq" id="WP_073156824.1">
    <property type="nucleotide sequence ID" value="NZ_FMYT01000016.1"/>
</dbReference>
<dbReference type="EMBL" id="FMYT01000016">
    <property type="protein sequence ID" value="SDC85836.1"/>
    <property type="molecule type" value="Genomic_DNA"/>
</dbReference>
<evidence type="ECO:0000313" key="11">
    <source>
        <dbReference type="EMBL" id="SDC85836.1"/>
    </source>
</evidence>
<name>A0A1G6Q243_9FIRM</name>
<evidence type="ECO:0000256" key="5">
    <source>
        <dbReference type="ARBA" id="ARBA00022741"/>
    </source>
</evidence>
<dbReference type="Proteomes" id="UP000198945">
    <property type="component" value="Unassembled WGS sequence"/>
</dbReference>
<keyword evidence="19" id="KW-1185">Reference proteome</keyword>
<dbReference type="Proteomes" id="UP000247389">
    <property type="component" value="Unassembled WGS sequence"/>
</dbReference>
<dbReference type="Proteomes" id="UP000295472">
    <property type="component" value="Unassembled WGS sequence"/>
</dbReference>
<reference evidence="13 18" key="1">
    <citation type="submission" date="2016-10" db="EMBL/GenBank/DDBJ databases">
        <authorList>
            <person name="de Groot N.N."/>
        </authorList>
    </citation>
    <scope>NUCLEOTIDE SEQUENCE [LARGE SCALE GENOMIC DNA]</scope>
    <source>
        <strain evidence="13 18">WG7</strain>
    </source>
</reference>
<evidence type="ECO:0000256" key="7">
    <source>
        <dbReference type="ARBA" id="ARBA00022840"/>
    </source>
</evidence>
<protein>
    <recommendedName>
        <fullName evidence="2">histidine kinase</fullName>
        <ecNumber evidence="2">2.7.13.3</ecNumber>
    </recommendedName>
</protein>
<organism evidence="11 23">
    <name type="scientific">Halanaerobium congolense</name>
    <dbReference type="NCBI Taxonomy" id="54121"/>
    <lineage>
        <taxon>Bacteria</taxon>
        <taxon>Bacillati</taxon>
        <taxon>Bacillota</taxon>
        <taxon>Clostridia</taxon>
        <taxon>Halanaerobiales</taxon>
        <taxon>Halanaerobiaceae</taxon>
        <taxon>Halanaerobium</taxon>
    </lineage>
</organism>
<evidence type="ECO:0000256" key="3">
    <source>
        <dbReference type="ARBA" id="ARBA00022553"/>
    </source>
</evidence>
<keyword evidence="4" id="KW-0808">Transferase</keyword>
<dbReference type="GO" id="GO:0004673">
    <property type="term" value="F:protein histidine kinase activity"/>
    <property type="evidence" value="ECO:0007669"/>
    <property type="project" value="UniProtKB-EC"/>
</dbReference>
<dbReference type="InterPro" id="IPR005467">
    <property type="entry name" value="His_kinase_dom"/>
</dbReference>
<dbReference type="STRING" id="54121.SAMN04515653_10159"/>
<dbReference type="GO" id="GO:0005524">
    <property type="term" value="F:ATP binding"/>
    <property type="evidence" value="ECO:0007669"/>
    <property type="project" value="UniProtKB-KW"/>
</dbReference>
<dbReference type="EMBL" id="FNEH01000018">
    <property type="protein sequence ID" value="SDI87440.1"/>
    <property type="molecule type" value="Genomic_DNA"/>
</dbReference>
<dbReference type="InterPro" id="IPR036890">
    <property type="entry name" value="HATPase_C_sf"/>
</dbReference>
<keyword evidence="7" id="KW-0067">ATP-binding</keyword>
<reference evidence="16 21" key="4">
    <citation type="submission" date="2019-03" db="EMBL/GenBank/DDBJ databases">
        <title>Subsurface microbial communities from deep shales in Ohio and West Virginia, USA.</title>
        <authorList>
            <person name="Wrighton K."/>
        </authorList>
    </citation>
    <scope>NUCLEOTIDE SEQUENCE [LARGE SCALE GENOMIC DNA]</scope>
    <source>
        <strain evidence="16 21">DSMZ 11287</strain>
        <strain evidence="10 20">MSL28</strain>
    </source>
</reference>
<evidence type="ECO:0000256" key="1">
    <source>
        <dbReference type="ARBA" id="ARBA00000085"/>
    </source>
</evidence>
<evidence type="ECO:0000313" key="12">
    <source>
        <dbReference type="EMBL" id="SDF03276.1"/>
    </source>
</evidence>
<evidence type="ECO:0000313" key="18">
    <source>
        <dbReference type="Proteomes" id="UP000198945"/>
    </source>
</evidence>
<dbReference type="PANTHER" id="PTHR43065">
    <property type="entry name" value="SENSOR HISTIDINE KINASE"/>
    <property type="match status" value="1"/>
</dbReference>
<dbReference type="InterPro" id="IPR004358">
    <property type="entry name" value="Sig_transdc_His_kin-like_C"/>
</dbReference>
<dbReference type="GeneID" id="57013687"/>
<evidence type="ECO:0000256" key="2">
    <source>
        <dbReference type="ARBA" id="ARBA00012438"/>
    </source>
</evidence>
<dbReference type="EC" id="2.7.13.3" evidence="2"/>
<keyword evidence="8" id="KW-0902">Two-component regulatory system</keyword>